<evidence type="ECO:0000256" key="2">
    <source>
        <dbReference type="SAM" id="MobiDB-lite"/>
    </source>
</evidence>
<feature type="region of interest" description="Disordered" evidence="2">
    <location>
        <begin position="449"/>
        <end position="510"/>
    </location>
</feature>
<reference evidence="3" key="1">
    <citation type="journal article" date="2020" name="Nature">
        <title>Giant virus diversity and host interactions through global metagenomics.</title>
        <authorList>
            <person name="Schulz F."/>
            <person name="Roux S."/>
            <person name="Paez-Espino D."/>
            <person name="Jungbluth S."/>
            <person name="Walsh D.A."/>
            <person name="Denef V.J."/>
            <person name="McMahon K.D."/>
            <person name="Konstantinidis K.T."/>
            <person name="Eloe-Fadrosh E.A."/>
            <person name="Kyrpides N.C."/>
            <person name="Woyke T."/>
        </authorList>
    </citation>
    <scope>NUCLEOTIDE SEQUENCE</scope>
    <source>
        <strain evidence="3">GVMAG-M-3300021964-36</strain>
    </source>
</reference>
<dbReference type="EMBL" id="MN739484">
    <property type="protein sequence ID" value="QHT07633.1"/>
    <property type="molecule type" value="Genomic_DNA"/>
</dbReference>
<name>A0A6C0CTQ1_9ZZZZ</name>
<sequence>MVDSVVSRNYCKDVLPIPQFLGTCWFNALLMSLFYSELTRNFFIQELPNIRKKLKKKTKVIEILEDLLFNNYRVNEKNNTHFYDAFRPENILRELNNADGKLFYAKESIIKRGFNGPTYIDQVFRFLNVKDRVLYLNANSMGKYAVSVKNSNVTDIRIGKNNMFFVNYEPLFDLLKTNARYRFLLLNGLSPLDNQSFGDLSTLKMHDKIDIISLDIVDSFSPPEVLIFKNARFILDSMMISNFNNTVCGRSHQIAGITCKSKKYLYNGWTNNTKDPAKKNSNETEKLKDELAEVESKLEVFEKRIEAFIKKDKLTDSDYQTLSVIKFRIIELDKESTELKRKLEILEPVETKPCNLVRYDWNTEDSNFCIDLKKCEYPKKTTNSDLCFNVKKGNRAYLYVRETIKDLDTKSVLNSILIERKTPKAPIKATKQCPPDKILNPETDRCVSRTGAKGKELVKKGKAKTPSPPPKTTKQCPPDKILNPETHRCVSRNGVKGKELVKKEKQHNHK</sequence>
<proteinExistence type="predicted"/>
<evidence type="ECO:0000256" key="1">
    <source>
        <dbReference type="SAM" id="Coils"/>
    </source>
</evidence>
<dbReference type="AlphaFoldDB" id="A0A6C0CTQ1"/>
<feature type="compositionally biased region" description="Basic and acidic residues" evidence="2">
    <location>
        <begin position="449"/>
        <end position="459"/>
    </location>
</feature>
<evidence type="ECO:0000313" key="3">
    <source>
        <dbReference type="EMBL" id="QHT07633.1"/>
    </source>
</evidence>
<organism evidence="3">
    <name type="scientific">viral metagenome</name>
    <dbReference type="NCBI Taxonomy" id="1070528"/>
    <lineage>
        <taxon>unclassified sequences</taxon>
        <taxon>metagenomes</taxon>
        <taxon>organismal metagenomes</taxon>
    </lineage>
</organism>
<accession>A0A6C0CTQ1</accession>
<protein>
    <submittedName>
        <fullName evidence="3">Uncharacterized protein</fullName>
    </submittedName>
</protein>
<keyword evidence="1" id="KW-0175">Coiled coil</keyword>
<feature type="coiled-coil region" evidence="1">
    <location>
        <begin position="277"/>
        <end position="311"/>
    </location>
</feature>